<dbReference type="Gene3D" id="3.90.1720.10">
    <property type="entry name" value="endopeptidase domain like (from Nostoc punctiforme)"/>
    <property type="match status" value="1"/>
</dbReference>
<keyword evidence="9" id="KW-1185">Reference proteome</keyword>
<evidence type="ECO:0000256" key="2">
    <source>
        <dbReference type="ARBA" id="ARBA00022670"/>
    </source>
</evidence>
<keyword evidence="3" id="KW-0378">Hydrolase</keyword>
<keyword evidence="5" id="KW-0175">Coiled coil</keyword>
<evidence type="ECO:0000256" key="4">
    <source>
        <dbReference type="ARBA" id="ARBA00022807"/>
    </source>
</evidence>
<protein>
    <recommendedName>
        <fullName evidence="7">NlpC/P60 domain-containing protein</fullName>
    </recommendedName>
</protein>
<feature type="coiled-coil region" evidence="5">
    <location>
        <begin position="7"/>
        <end position="34"/>
    </location>
</feature>
<dbReference type="GO" id="GO:0006508">
    <property type="term" value="P:proteolysis"/>
    <property type="evidence" value="ECO:0007669"/>
    <property type="project" value="UniProtKB-KW"/>
</dbReference>
<feature type="region of interest" description="Disordered" evidence="6">
    <location>
        <begin position="305"/>
        <end position="406"/>
    </location>
</feature>
<evidence type="ECO:0000313" key="8">
    <source>
        <dbReference type="EMBL" id="GII26388.1"/>
    </source>
</evidence>
<feature type="compositionally biased region" description="Low complexity" evidence="6">
    <location>
        <begin position="370"/>
        <end position="406"/>
    </location>
</feature>
<comment type="similarity">
    <text evidence="1">Belongs to the peptidase C40 family.</text>
</comment>
<evidence type="ECO:0000256" key="3">
    <source>
        <dbReference type="ARBA" id="ARBA00022801"/>
    </source>
</evidence>
<dbReference type="InterPro" id="IPR000064">
    <property type="entry name" value="NLP_P60_dom"/>
</dbReference>
<dbReference type="Pfam" id="PF00877">
    <property type="entry name" value="NLPC_P60"/>
    <property type="match status" value="1"/>
</dbReference>
<comment type="caution">
    <text evidence="8">The sequence shown here is derived from an EMBL/GenBank/DDBJ whole genome shotgun (WGS) entry which is preliminary data.</text>
</comment>
<name>A0A8J3X767_9ACTN</name>
<organism evidence="8 9">
    <name type="scientific">Planosporangium mesophilum</name>
    <dbReference type="NCBI Taxonomy" id="689768"/>
    <lineage>
        <taxon>Bacteria</taxon>
        <taxon>Bacillati</taxon>
        <taxon>Actinomycetota</taxon>
        <taxon>Actinomycetes</taxon>
        <taxon>Micromonosporales</taxon>
        <taxon>Micromonosporaceae</taxon>
        <taxon>Planosporangium</taxon>
    </lineage>
</organism>
<evidence type="ECO:0000259" key="7">
    <source>
        <dbReference type="PROSITE" id="PS51935"/>
    </source>
</evidence>
<dbReference type="PANTHER" id="PTHR47359">
    <property type="entry name" value="PEPTIDOGLYCAN DL-ENDOPEPTIDASE CWLO"/>
    <property type="match status" value="1"/>
</dbReference>
<keyword evidence="2" id="KW-0645">Protease</keyword>
<dbReference type="GO" id="GO:0008234">
    <property type="term" value="F:cysteine-type peptidase activity"/>
    <property type="evidence" value="ECO:0007669"/>
    <property type="project" value="UniProtKB-KW"/>
</dbReference>
<feature type="compositionally biased region" description="Pro residues" evidence="6">
    <location>
        <begin position="310"/>
        <end position="369"/>
    </location>
</feature>
<reference evidence="8" key="1">
    <citation type="submission" date="2021-01" db="EMBL/GenBank/DDBJ databases">
        <title>Whole genome shotgun sequence of Planosporangium mesophilum NBRC 109066.</title>
        <authorList>
            <person name="Komaki H."/>
            <person name="Tamura T."/>
        </authorList>
    </citation>
    <scope>NUCLEOTIDE SEQUENCE</scope>
    <source>
        <strain evidence="8">NBRC 109066</strain>
    </source>
</reference>
<dbReference type="SUPFAM" id="SSF54001">
    <property type="entry name" value="Cysteine proteinases"/>
    <property type="match status" value="1"/>
</dbReference>
<sequence>MTASIALETAGQQLRKLDEDLTEARRTADATKDTWTKASKEVSGLRDRVGHEAGEAYKAATAMGPLDGLAADLHRLSVLAPGIRERPGGQATARDVERAEQVERAANTAYLAALAKADELSRQRDTVKADFDKNTATLTDLRTRNSVAYQRELAAIDAQQAALGAGMNVGGAVNGWMAGPVALRAVAYARSKLGRPYVWGAEGPDYFDCSGLVLWAYQQASGNPNIFPRVANDQYYATRSREVQVDELLPGDLLFFATDRSDWRSVHHVGMYLGNGYMIHAPTTGDVVKISPIWWSEFYRATRVDTPAKTPSPPPAPPATTPPATTPPATTPPSTPPPSTPPTTPPGWPPSERPPAPRPTKPSPSPSPSPSASSASASPSTSPSAKASGSAAASSPPKSAPATPKP</sequence>
<feature type="domain" description="NlpC/P60" evidence="7">
    <location>
        <begin position="179"/>
        <end position="310"/>
    </location>
</feature>
<accession>A0A8J3X767</accession>
<evidence type="ECO:0000256" key="5">
    <source>
        <dbReference type="SAM" id="Coils"/>
    </source>
</evidence>
<keyword evidence="4" id="KW-0788">Thiol protease</keyword>
<dbReference type="PRINTS" id="PR01217">
    <property type="entry name" value="PRICHEXTENSN"/>
</dbReference>
<dbReference type="PANTHER" id="PTHR47359:SF3">
    <property type="entry name" value="NLP_P60 DOMAIN-CONTAINING PROTEIN-RELATED"/>
    <property type="match status" value="1"/>
</dbReference>
<dbReference type="Proteomes" id="UP000599074">
    <property type="component" value="Unassembled WGS sequence"/>
</dbReference>
<evidence type="ECO:0000256" key="6">
    <source>
        <dbReference type="SAM" id="MobiDB-lite"/>
    </source>
</evidence>
<dbReference type="EMBL" id="BOON01000076">
    <property type="protein sequence ID" value="GII26388.1"/>
    <property type="molecule type" value="Genomic_DNA"/>
</dbReference>
<dbReference type="AlphaFoldDB" id="A0A8J3X767"/>
<dbReference type="InterPro" id="IPR038765">
    <property type="entry name" value="Papain-like_cys_pep_sf"/>
</dbReference>
<proteinExistence type="inferred from homology"/>
<evidence type="ECO:0000313" key="9">
    <source>
        <dbReference type="Proteomes" id="UP000599074"/>
    </source>
</evidence>
<dbReference type="InterPro" id="IPR051794">
    <property type="entry name" value="PG_Endopeptidase_C40"/>
</dbReference>
<dbReference type="PROSITE" id="PS51935">
    <property type="entry name" value="NLPC_P60"/>
    <property type="match status" value="1"/>
</dbReference>
<gene>
    <name evidence="8" type="ORF">Pme01_59850</name>
</gene>
<evidence type="ECO:0000256" key="1">
    <source>
        <dbReference type="ARBA" id="ARBA00007074"/>
    </source>
</evidence>